<sequence>MRRKKFDAPVPTFADAYDQMLQEKLRNKKIICIPKGGPSGVLDTHEKRLSFVLDYLKTYPTFDIVRFHFKLSAGHAHDFVVLYSEVLNRALESLNVAPKRMVRSRDEF</sequence>
<accession>A0A9X1BBR4</accession>
<keyword evidence="2" id="KW-1185">Reference proteome</keyword>
<reference evidence="1 2" key="1">
    <citation type="journal article" date="2020" name="Microorganisms">
        <title>Osmotic Adaptation and Compatible Solute Biosynthesis of Phototrophic Bacteria as Revealed from Genome Analyses.</title>
        <authorList>
            <person name="Imhoff J.F."/>
            <person name="Rahn T."/>
            <person name="Kunzel S."/>
            <person name="Keller A."/>
            <person name="Neulinger S.C."/>
        </authorList>
    </citation>
    <scope>NUCLEOTIDE SEQUENCE [LARGE SCALE GENOMIC DNA]</scope>
    <source>
        <strain evidence="1 2">DSM 21303</strain>
    </source>
</reference>
<name>A0A9X1BBR4_9GAMM</name>
<dbReference type="Proteomes" id="UP001138802">
    <property type="component" value="Unassembled WGS sequence"/>
</dbReference>
<gene>
    <name evidence="1" type="ORF">CKO25_20165</name>
</gene>
<comment type="caution">
    <text evidence="1">The sequence shown here is derived from an EMBL/GenBank/DDBJ whole genome shotgun (WGS) entry which is preliminary data.</text>
</comment>
<dbReference type="AlphaFoldDB" id="A0A9X1BBR4"/>
<proteinExistence type="predicted"/>
<organism evidence="1 2">
    <name type="scientific">Thiocapsa imhoffii</name>
    <dbReference type="NCBI Taxonomy" id="382777"/>
    <lineage>
        <taxon>Bacteria</taxon>
        <taxon>Pseudomonadati</taxon>
        <taxon>Pseudomonadota</taxon>
        <taxon>Gammaproteobacteria</taxon>
        <taxon>Chromatiales</taxon>
        <taxon>Chromatiaceae</taxon>
        <taxon>Thiocapsa</taxon>
    </lineage>
</organism>
<dbReference type="EMBL" id="NRSD01000047">
    <property type="protein sequence ID" value="MBK1646895.1"/>
    <property type="molecule type" value="Genomic_DNA"/>
</dbReference>
<evidence type="ECO:0000313" key="1">
    <source>
        <dbReference type="EMBL" id="MBK1646895.1"/>
    </source>
</evidence>
<protein>
    <submittedName>
        <fullName evidence="1">Uncharacterized protein</fullName>
    </submittedName>
</protein>
<evidence type="ECO:0000313" key="2">
    <source>
        <dbReference type="Proteomes" id="UP001138802"/>
    </source>
</evidence>